<dbReference type="SUPFAM" id="SSF52096">
    <property type="entry name" value="ClpP/crotonase"/>
    <property type="match status" value="1"/>
</dbReference>
<comment type="caution">
    <text evidence="2">The sequence shown here is derived from an EMBL/GenBank/DDBJ whole genome shotgun (WGS) entry which is preliminary data.</text>
</comment>
<proteinExistence type="predicted"/>
<dbReference type="PANTHER" id="PTHR11261:SF3">
    <property type="entry name" value="RETINOL-BINDING PROTEIN 3"/>
    <property type="match status" value="1"/>
</dbReference>
<dbReference type="Gene3D" id="3.30.750.44">
    <property type="match status" value="1"/>
</dbReference>
<dbReference type="Proteomes" id="UP000006251">
    <property type="component" value="Unassembled WGS sequence"/>
</dbReference>
<feature type="domain" description="Tail specific protease" evidence="1">
    <location>
        <begin position="258"/>
        <end position="466"/>
    </location>
</feature>
<dbReference type="SMART" id="SM00245">
    <property type="entry name" value="TSPc"/>
    <property type="match status" value="1"/>
</dbReference>
<gene>
    <name evidence="2" type="ORF">GPAL_2958</name>
</gene>
<dbReference type="PROSITE" id="PS51257">
    <property type="entry name" value="PROKAR_LIPOPROTEIN"/>
    <property type="match status" value="1"/>
</dbReference>
<dbReference type="EMBL" id="BAEQ01000050">
    <property type="protein sequence ID" value="GAC29809.1"/>
    <property type="molecule type" value="Genomic_DNA"/>
</dbReference>
<dbReference type="RefSeq" id="WP_006013205.1">
    <property type="nucleotide sequence ID" value="NZ_BAEQ01000050.1"/>
</dbReference>
<evidence type="ECO:0000313" key="3">
    <source>
        <dbReference type="Proteomes" id="UP000006251"/>
    </source>
</evidence>
<dbReference type="AlphaFoldDB" id="K6YAR4"/>
<dbReference type="InterPro" id="IPR029045">
    <property type="entry name" value="ClpP/crotonase-like_dom_sf"/>
</dbReference>
<sequence>MRHSQFAKLTWFSCITLSLILSGCKDDNNTPDIPATSADPLVGIWQAPAYGQVLDMQADSHQLYQLTSVSCQRIEFDMAHDKLKSSMQVSNDNNSIVNTFTGVKNPGIVMHKQNSLPDLCVNDLTANKGEANYQFDAQQDFEIFWQTFSQYYAFFDIEDVDWDEVFQLANNQISPQTTEAELVDILTQMVEPLQDFHVDVNNEELDIQFSVHRKDNLYDIALQDFMFTQQVELPFEPEQEEAFEIYFENAEQQYREAIGSHFVIDSDIETDDNETLFWATFENNIGYLNVDTMDLNEIGDSDNSVEQNKALLAETLDEVMEYFADVDGVIIDVRYNLGGDDFASTMIVSRFIDKFLHVYSKQARLGDSRTPLQQVIIGSQGSRQFLGPVAVMTSASTSSAAETFAMSMRQRANTTLVGEATAGGFSDGLDKVLPHGTEFSLSNEFYLTPDNEEFEGVGVPVDIEQAFFTLEQREQGIDLGLEKAEAWIMQQQ</sequence>
<dbReference type="Gene3D" id="3.90.226.10">
    <property type="entry name" value="2-enoyl-CoA Hydratase, Chain A, domain 1"/>
    <property type="match status" value="1"/>
</dbReference>
<dbReference type="STRING" id="1121922.GCA_000428905_00438"/>
<accession>K6YAR4</accession>
<dbReference type="InterPro" id="IPR028204">
    <property type="entry name" value="Tricorn_C1"/>
</dbReference>
<dbReference type="InterPro" id="IPR005151">
    <property type="entry name" value="Tail-specific_protease"/>
</dbReference>
<evidence type="ECO:0000313" key="2">
    <source>
        <dbReference type="EMBL" id="GAC29809.1"/>
    </source>
</evidence>
<keyword evidence="3" id="KW-1185">Reference proteome</keyword>
<evidence type="ECO:0000259" key="1">
    <source>
        <dbReference type="SMART" id="SM00245"/>
    </source>
</evidence>
<dbReference type="CDD" id="cd07563">
    <property type="entry name" value="Peptidase_S41_IRBP"/>
    <property type="match status" value="1"/>
</dbReference>
<dbReference type="Pfam" id="PF03572">
    <property type="entry name" value="Peptidase_S41"/>
    <property type="match status" value="1"/>
</dbReference>
<name>K6YAR4_9ALTE</name>
<organism evidence="2 3">
    <name type="scientific">Brumicola pallidula DSM 14239 = ACAM 615</name>
    <dbReference type="NCBI Taxonomy" id="1121922"/>
    <lineage>
        <taxon>Bacteria</taxon>
        <taxon>Pseudomonadati</taxon>
        <taxon>Pseudomonadota</taxon>
        <taxon>Gammaproteobacteria</taxon>
        <taxon>Alteromonadales</taxon>
        <taxon>Alteromonadaceae</taxon>
        <taxon>Brumicola</taxon>
    </lineage>
</organism>
<dbReference type="Pfam" id="PF14684">
    <property type="entry name" value="Tricorn_C1"/>
    <property type="match status" value="1"/>
</dbReference>
<dbReference type="PANTHER" id="PTHR11261">
    <property type="entry name" value="INTERPHOTORECEPTOR RETINOID-BINDING PROTEIN"/>
    <property type="match status" value="1"/>
</dbReference>
<dbReference type="GO" id="GO:0006508">
    <property type="term" value="P:proteolysis"/>
    <property type="evidence" value="ECO:0007669"/>
    <property type="project" value="InterPro"/>
</dbReference>
<dbReference type="OrthoDB" id="9758793at2"/>
<dbReference type="GO" id="GO:0008236">
    <property type="term" value="F:serine-type peptidase activity"/>
    <property type="evidence" value="ECO:0007669"/>
    <property type="project" value="InterPro"/>
</dbReference>
<protein>
    <recommendedName>
        <fullName evidence="1">Tail specific protease domain-containing protein</fullName>
    </recommendedName>
</protein>
<reference evidence="3" key="1">
    <citation type="journal article" date="2014" name="Environ. Microbiol.">
        <title>Comparative genomics of the marine bacterial genus Glaciecola reveals the high degree of genomic diversity and genomic characteristic for cold adaptation.</title>
        <authorList>
            <person name="Qin Q.L."/>
            <person name="Xie B.B."/>
            <person name="Yu Y."/>
            <person name="Shu Y.L."/>
            <person name="Rong J.C."/>
            <person name="Zhang Y.J."/>
            <person name="Zhao D.L."/>
            <person name="Chen X.L."/>
            <person name="Zhang X.Y."/>
            <person name="Chen B."/>
            <person name="Zhou B.C."/>
            <person name="Zhang Y.Z."/>
        </authorList>
    </citation>
    <scope>NUCLEOTIDE SEQUENCE [LARGE SCALE GENOMIC DNA]</scope>
    <source>
        <strain evidence="3">ACAM 615</strain>
    </source>
</reference>